<proteinExistence type="predicted"/>
<keyword evidence="1" id="KW-0614">Plasmid</keyword>
<name>E3EKZ0_PAEPS</name>
<organism evidence="1 2">
    <name type="scientific">Paenibacillus polymyxa (strain SC2)</name>
    <name type="common">Bacillus polymyxa</name>
    <dbReference type="NCBI Taxonomy" id="886882"/>
    <lineage>
        <taxon>Bacteria</taxon>
        <taxon>Bacillati</taxon>
        <taxon>Bacillota</taxon>
        <taxon>Bacilli</taxon>
        <taxon>Bacillales</taxon>
        <taxon>Paenibacillaceae</taxon>
        <taxon>Paenibacillus</taxon>
    </lineage>
</organism>
<dbReference type="HOGENOM" id="CLU_1114944_0_0_9"/>
<dbReference type="PATRIC" id="fig|886882.15.peg.6087"/>
<dbReference type="KEGG" id="ppm:PPSC2_28685"/>
<dbReference type="AlphaFoldDB" id="E3EKZ0"/>
<dbReference type="RefSeq" id="WP_013386309.1">
    <property type="nucleotide sequence ID" value="NC_014628.2"/>
</dbReference>
<evidence type="ECO:0000313" key="2">
    <source>
        <dbReference type="Proteomes" id="UP000006868"/>
    </source>
</evidence>
<dbReference type="EMBL" id="CP002214">
    <property type="protein sequence ID" value="ADO59895.1"/>
    <property type="molecule type" value="Genomic_DNA"/>
</dbReference>
<reference evidence="1 2" key="1">
    <citation type="journal article" date="2011" name="J. Bacteriol.">
        <title>Complete genome sequence of Paenibacillus polymyxa SC2, a strain of plant growth-promoting Rhizobacterium with broad-spectrum antimicrobial activity.</title>
        <authorList>
            <person name="Ma M."/>
            <person name="Wang C."/>
            <person name="Ding Y."/>
            <person name="Li L."/>
            <person name="Shen D."/>
            <person name="Jiang X."/>
            <person name="Guan D."/>
            <person name="Cao F."/>
            <person name="Chen H."/>
            <person name="Feng R."/>
            <person name="Wang X."/>
            <person name="Ge Y."/>
            <person name="Yao L."/>
            <person name="Bing X."/>
            <person name="Yang X."/>
            <person name="Li J."/>
            <person name="Du B."/>
        </authorList>
    </citation>
    <scope>NUCLEOTIDE SEQUENCE [LARGE SCALE GENOMIC DNA]</scope>
    <source>
        <strain evidence="1 2">SC2</strain>
        <plasmid evidence="2">pSC2</plasmid>
    </source>
</reference>
<gene>
    <name evidence="1" type="ORF">PPSC2_28685</name>
</gene>
<geneLocation type="plasmid" evidence="1 2">
    <name>pSC2</name>
</geneLocation>
<dbReference type="OrthoDB" id="2679512at2"/>
<protein>
    <submittedName>
        <fullName evidence="1">Uncharacterized protein</fullName>
    </submittedName>
</protein>
<evidence type="ECO:0000313" key="1">
    <source>
        <dbReference type="EMBL" id="ADO59895.1"/>
    </source>
</evidence>
<dbReference type="Proteomes" id="UP000006868">
    <property type="component" value="Plasmid pSC2"/>
</dbReference>
<accession>E3EKZ0</accession>
<sequence length="249" mass="29605">MWSQLVRRIHNYIQERLRDLKIHLYPLQIQLGGIRYVRVARIANEGFNIKPFKDVNIFLHTGGFIQKKINTLDDYYESVAEEQVVEADPQNVLIEGCHCFIYKFNANQAKKGGNLPFRVHHKVNIAYLPENEWIWVSNCTPTFTRYVGEITHVVEDPLTSKPYTFTKRYSNKLDWVKMRAYLAIQRTDEHLKTSNTVQEAISEFYITKNQMDQVVFLNKMQLLTYYYLKGKENSLKYFSERLRRYLGEM</sequence>